<evidence type="ECO:0000313" key="8">
    <source>
        <dbReference type="Proteomes" id="UP001551675"/>
    </source>
</evidence>
<dbReference type="SUPFAM" id="SSF53822">
    <property type="entry name" value="Periplasmic binding protein-like I"/>
    <property type="match status" value="1"/>
</dbReference>
<dbReference type="PRINTS" id="PR00337">
    <property type="entry name" value="LEUILEVALBP"/>
</dbReference>
<dbReference type="Gene3D" id="3.40.50.2300">
    <property type="match status" value="2"/>
</dbReference>
<proteinExistence type="inferred from homology"/>
<dbReference type="InterPro" id="IPR000709">
    <property type="entry name" value="Leu_Ile_Val-bd"/>
</dbReference>
<dbReference type="PANTHER" id="PTHR30483">
    <property type="entry name" value="LEUCINE-SPECIFIC-BINDING PROTEIN"/>
    <property type="match status" value="1"/>
</dbReference>
<dbReference type="EMBL" id="JBFALK010000008">
    <property type="protein sequence ID" value="MEV0970179.1"/>
    <property type="molecule type" value="Genomic_DNA"/>
</dbReference>
<dbReference type="InterPro" id="IPR028082">
    <property type="entry name" value="Peripla_BP_I"/>
</dbReference>
<sequence>MTRRLRWRLTTPIALTITAALAAGCSAGADAGADAGAEDSAATIKIGTLYSVTGPAANVGDKMRKGTELAVEQINQRGGIDGRKIEWKFYDPAGDTSTAVTQTRKLLTDDKVDAIVGGGSSSGIALAMGQLTASAKKLFVATEGARAIVQPETEHPLTFKATFNDTVVMQKIIEFWKAKGVTNVALLPDTSGFGQSALEVAEKELPAAGLKLAVASFDPGTGDFTPLLTKLGAGKPQAYLAWTTDSSGVTFLKNARTVVTDGAALIQHSFGFVDDRYMKQAGDAGVGTVLSSPKLPVADLLPDSDPQKKTIGEFAAAYEAKYHEQPNVYAGQAYDALMLAAEAIGKAKSTDGPLAAKALETLGEHVGVTGVFRYSAQDHSGLGTDGVEMIKWDGERFVLAG</sequence>
<keyword evidence="2" id="KW-0813">Transport</keyword>
<evidence type="ECO:0000256" key="3">
    <source>
        <dbReference type="ARBA" id="ARBA00022729"/>
    </source>
</evidence>
<dbReference type="RefSeq" id="WP_358133468.1">
    <property type="nucleotide sequence ID" value="NZ_JBFALK010000008.1"/>
</dbReference>
<feature type="chain" id="PRO_5046475487" evidence="5">
    <location>
        <begin position="23"/>
        <end position="401"/>
    </location>
</feature>
<reference evidence="7 8" key="1">
    <citation type="submission" date="2024-06" db="EMBL/GenBank/DDBJ databases">
        <title>The Natural Products Discovery Center: Release of the First 8490 Sequenced Strains for Exploring Actinobacteria Biosynthetic Diversity.</title>
        <authorList>
            <person name="Kalkreuter E."/>
            <person name="Kautsar S.A."/>
            <person name="Yang D."/>
            <person name="Bader C.D."/>
            <person name="Teijaro C.N."/>
            <person name="Fluegel L."/>
            <person name="Davis C.M."/>
            <person name="Simpson J.R."/>
            <person name="Lauterbach L."/>
            <person name="Steele A.D."/>
            <person name="Gui C."/>
            <person name="Meng S."/>
            <person name="Li G."/>
            <person name="Viehrig K."/>
            <person name="Ye F."/>
            <person name="Su P."/>
            <person name="Kiefer A.F."/>
            <person name="Nichols A."/>
            <person name="Cepeda A.J."/>
            <person name="Yan W."/>
            <person name="Fan B."/>
            <person name="Jiang Y."/>
            <person name="Adhikari A."/>
            <person name="Zheng C.-J."/>
            <person name="Schuster L."/>
            <person name="Cowan T.M."/>
            <person name="Smanski M.J."/>
            <person name="Chevrette M.G."/>
            <person name="De Carvalho L.P.S."/>
            <person name="Shen B."/>
        </authorList>
    </citation>
    <scope>NUCLEOTIDE SEQUENCE [LARGE SCALE GENOMIC DNA]</scope>
    <source>
        <strain evidence="7 8">NPDC050100</strain>
    </source>
</reference>
<comment type="caution">
    <text evidence="7">The sequence shown here is derived from an EMBL/GenBank/DDBJ whole genome shotgun (WGS) entry which is preliminary data.</text>
</comment>
<dbReference type="PROSITE" id="PS51257">
    <property type="entry name" value="PROKAR_LIPOPROTEIN"/>
    <property type="match status" value="1"/>
</dbReference>
<name>A0ABV3GEX5_MICGL</name>
<dbReference type="InterPro" id="IPR051010">
    <property type="entry name" value="BCAA_transport"/>
</dbReference>
<protein>
    <submittedName>
        <fullName evidence="7">ABC transporter substrate-binding protein</fullName>
    </submittedName>
</protein>
<evidence type="ECO:0000256" key="5">
    <source>
        <dbReference type="SAM" id="SignalP"/>
    </source>
</evidence>
<keyword evidence="3 5" id="KW-0732">Signal</keyword>
<dbReference type="InterPro" id="IPR028081">
    <property type="entry name" value="Leu-bd"/>
</dbReference>
<dbReference type="Proteomes" id="UP001551675">
    <property type="component" value="Unassembled WGS sequence"/>
</dbReference>
<organism evidence="7 8">
    <name type="scientific">Microtetraspora glauca</name>
    <dbReference type="NCBI Taxonomy" id="1996"/>
    <lineage>
        <taxon>Bacteria</taxon>
        <taxon>Bacillati</taxon>
        <taxon>Actinomycetota</taxon>
        <taxon>Actinomycetes</taxon>
        <taxon>Streptosporangiales</taxon>
        <taxon>Streptosporangiaceae</taxon>
        <taxon>Microtetraspora</taxon>
    </lineage>
</organism>
<accession>A0ABV3GEX5</accession>
<comment type="similarity">
    <text evidence="1">Belongs to the leucine-binding protein family.</text>
</comment>
<evidence type="ECO:0000256" key="1">
    <source>
        <dbReference type="ARBA" id="ARBA00010062"/>
    </source>
</evidence>
<gene>
    <name evidence="7" type="ORF">AB0I59_16200</name>
</gene>
<dbReference type="Pfam" id="PF13458">
    <property type="entry name" value="Peripla_BP_6"/>
    <property type="match status" value="1"/>
</dbReference>
<keyword evidence="4" id="KW-0029">Amino-acid transport</keyword>
<evidence type="ECO:0000259" key="6">
    <source>
        <dbReference type="Pfam" id="PF13458"/>
    </source>
</evidence>
<feature type="domain" description="Leucine-binding protein" evidence="6">
    <location>
        <begin position="43"/>
        <end position="380"/>
    </location>
</feature>
<evidence type="ECO:0000313" key="7">
    <source>
        <dbReference type="EMBL" id="MEV0970179.1"/>
    </source>
</evidence>
<dbReference type="CDD" id="cd06333">
    <property type="entry name" value="PBP1_ABC_RPA1789-like"/>
    <property type="match status" value="1"/>
</dbReference>
<evidence type="ECO:0000256" key="2">
    <source>
        <dbReference type="ARBA" id="ARBA00022448"/>
    </source>
</evidence>
<keyword evidence="8" id="KW-1185">Reference proteome</keyword>
<feature type="signal peptide" evidence="5">
    <location>
        <begin position="1"/>
        <end position="22"/>
    </location>
</feature>
<dbReference type="PANTHER" id="PTHR30483:SF38">
    <property type="entry name" value="BLR7848 PROTEIN"/>
    <property type="match status" value="1"/>
</dbReference>
<evidence type="ECO:0000256" key="4">
    <source>
        <dbReference type="ARBA" id="ARBA00022970"/>
    </source>
</evidence>